<feature type="region of interest" description="Disordered" evidence="11">
    <location>
        <begin position="1444"/>
        <end position="1467"/>
    </location>
</feature>
<feature type="compositionally biased region" description="Polar residues" evidence="11">
    <location>
        <begin position="380"/>
        <end position="389"/>
    </location>
</feature>
<evidence type="ECO:0000256" key="5">
    <source>
        <dbReference type="ARBA" id="ARBA00022448"/>
    </source>
</evidence>
<evidence type="ECO:0000256" key="3">
    <source>
        <dbReference type="ARBA" id="ARBA00020746"/>
    </source>
</evidence>
<feature type="compositionally biased region" description="Low complexity" evidence="11">
    <location>
        <begin position="672"/>
        <end position="681"/>
    </location>
</feature>
<feature type="compositionally biased region" description="Polar residues" evidence="11">
    <location>
        <begin position="58"/>
        <end position="70"/>
    </location>
</feature>
<feature type="compositionally biased region" description="Pro residues" evidence="11">
    <location>
        <begin position="795"/>
        <end position="817"/>
    </location>
</feature>
<feature type="compositionally biased region" description="Polar residues" evidence="11">
    <location>
        <begin position="281"/>
        <end position="293"/>
    </location>
</feature>
<evidence type="ECO:0000256" key="4">
    <source>
        <dbReference type="ARBA" id="ARBA00021659"/>
    </source>
</evidence>
<dbReference type="PANTHER" id="PTHR13402">
    <property type="entry name" value="RGPR-RELATED"/>
    <property type="match status" value="1"/>
</dbReference>
<feature type="region of interest" description="Disordered" evidence="11">
    <location>
        <begin position="1522"/>
        <end position="1613"/>
    </location>
</feature>
<feature type="domain" description="Sec16 Sec23-binding" evidence="12">
    <location>
        <begin position="1034"/>
        <end position="1295"/>
    </location>
</feature>
<keyword evidence="14" id="KW-1185">Reference proteome</keyword>
<feature type="compositionally biased region" description="Basic and acidic residues" evidence="11">
    <location>
        <begin position="553"/>
        <end position="564"/>
    </location>
</feature>
<reference evidence="13 14" key="1">
    <citation type="submission" date="2024-04" db="EMBL/GenBank/DDBJ databases">
        <title>genome sequences of Mucor flavus KT1a and Helicostylum pulchrum KT1b strains isolated from the surface of a dry-aged beef.</title>
        <authorList>
            <person name="Toyotome T."/>
            <person name="Hosono M."/>
            <person name="Torimaru M."/>
            <person name="Fukuda K."/>
            <person name="Mikami N."/>
        </authorList>
    </citation>
    <scope>NUCLEOTIDE SEQUENCE [LARGE SCALE GENOMIC DNA]</scope>
    <source>
        <strain evidence="13 14">KT1a</strain>
    </source>
</reference>
<keyword evidence="6" id="KW-0256">Endoplasmic reticulum</keyword>
<keyword evidence="5" id="KW-0813">Transport</keyword>
<feature type="region of interest" description="Disordered" evidence="11">
    <location>
        <begin position="122"/>
        <end position="154"/>
    </location>
</feature>
<evidence type="ECO:0000256" key="2">
    <source>
        <dbReference type="ARBA" id="ARBA00005927"/>
    </source>
</evidence>
<feature type="compositionally biased region" description="Low complexity" evidence="11">
    <location>
        <begin position="1533"/>
        <end position="1553"/>
    </location>
</feature>
<dbReference type="Proteomes" id="UP001473302">
    <property type="component" value="Unassembled WGS sequence"/>
</dbReference>
<evidence type="ECO:0000256" key="7">
    <source>
        <dbReference type="ARBA" id="ARBA00022892"/>
    </source>
</evidence>
<evidence type="ECO:0000256" key="1">
    <source>
        <dbReference type="ARBA" id="ARBA00004240"/>
    </source>
</evidence>
<sequence length="1625" mass="179162">MTSHKEEPNPSILFGDSAGDDPFSQMLQQTTTSEVPKELDKKKADNEKNKTLADASSLFGSSTDNGNSELFFSQPVQAPLTSNASAASFFEQPVQANSESFFEGAGQQDVNAQAGVVNNQQQAASLTQAFDPNTYSNYDYSQQPEQNNNTTTETGNYDQQQQVEYDPNQWIQFDPNSHYYYDEQGQVHYYDPNTNQEYDMSQYTYAEQDQSYDYQYDPQYAEYYAQQGYDPATYAAVSTEPTTTTAATTATAAAATYDAGVTTEQSYDQTSYDPNAYAPVSKQSNSQGYYNPQSYAPVNNAVAEVPAQIQSEQTIDTQHYSSQQYEQNYAPADTTSSQPQDYNYQGYEAADLKYAPTADNGFTAINQDYSQSDFFAEDLQQQQPVSTSDFDAPPMAPPKSKSVLSPLPLAAAKQEILPPPPKNAAPPKQSIINPPPQEQQQQQEATVPSEISELMESYDAVATTKEDEQVDLDDLDDLIFGGSKKDNCDQQASDELDLLISGSSLDASKEKTDAKELVYNNPNQYDEVEETSLIKLEKTAVVLAEPEQQVPENDTKGTEYKQDQTESQEAYSYEPQQQSEQTVDYSSYEPQPQSEQTVDYSSYEPQPQSEQTVDYTSYEPQPDQAVDYSSYEPQEQHDQAVNSAYESQRQTEQAVDYSGYLPQQAVDYSGYQPQQQQQNDQTVDYSNYLPKEQQTDQAVDYSGYLPNQQAVDYSSYEPQQATDYTPKDAKQPEASTDYSPYAPPSAQDSSYSMYQPQQQVDEKPQQTEKTIHSSYAPPQKTKPPQVPEAASSQSLPPPQRSMVATPPPRSIVSPPPRRNMISPSPAMHSFAQQRSNSITEPDRKQNGSPFTGYYTQHIERSATVPPPMTERSASPRPILTACPDPACEGENKAKAKFCCECGRPLPGISRSTTPSASLSPGVFSMHDAFSPVVPVPSLLDQKKEKMISSLKQFITYSVVVQSENQDKQRLALEYIESRVPEFEESKALLWNIVKLMIQHQDHALGDGGELDKSISKLLCSQSNEQAHLSLDKLEEFLVHGDREGACQFAAENDMWAHALIISRSQGSEAFKKVMAQFIDRELFSTGDDELKVQVPADKKSLRVLYSVFSGAGADAVMELARNSVDEHPTACTKESLQDWKKALGLILCNRSSNDLEAIKGLGDQLKKTDSLQDAYICYMLSPDTFKSLESQIIAAEGVDMYVNLDALYLTELYEFGLSKEMILNQHKLILAWWLCEFGFAHESQVYRDVISKHVSSDELQQLKKMGEICNTSTDSDVTSLLNKESFDTLIGSIEGTSSVGDDSNGITHDFTGQEAHDTLQGENYNYGYGYGGGYTSTADNNEATTTPFRQGIQSPFQKNVRQVASPFGVGNSVHSPFNHADNYAPTETTDTVEPYVPYQPETPAVTSYEPDAYAPASQIDTQTTVVDDDEDDLGFGNTKAKAVKTTQADDDTTAEKPNEAVKEEKTETKAGGWGLFSLFGRKEKAPAAEQGKPIKANLGKESSFYYDEKEKRWVNKNVDTAAAAAAPPPPPKAAAAPQPAVASPAVESSALPPTATAPSMVPPPGGVKPSSMPPMRVNSTPNVPTTGGPPNVATPTFNTPPASRRVGTGARKPMRARYVDVLNTK</sequence>
<organism evidence="13 14">
    <name type="scientific">Mucor flavus</name>
    <dbReference type="NCBI Taxonomy" id="439312"/>
    <lineage>
        <taxon>Eukaryota</taxon>
        <taxon>Fungi</taxon>
        <taxon>Fungi incertae sedis</taxon>
        <taxon>Mucoromycota</taxon>
        <taxon>Mucoromycotina</taxon>
        <taxon>Mucoromycetes</taxon>
        <taxon>Mucorales</taxon>
        <taxon>Mucorineae</taxon>
        <taxon>Mucoraceae</taxon>
        <taxon>Mucor</taxon>
    </lineage>
</organism>
<feature type="compositionally biased region" description="Polar residues" evidence="11">
    <location>
        <begin position="125"/>
        <end position="146"/>
    </location>
</feature>
<feature type="compositionally biased region" description="Polar residues" evidence="11">
    <location>
        <begin position="639"/>
        <end position="653"/>
    </location>
</feature>
<feature type="region of interest" description="Disordered" evidence="11">
    <location>
        <begin position="266"/>
        <end position="293"/>
    </location>
</feature>
<feature type="region of interest" description="Disordered" evidence="11">
    <location>
        <begin position="833"/>
        <end position="852"/>
    </location>
</feature>
<comment type="subcellular location">
    <subcellularLocation>
        <location evidence="1">Endoplasmic reticulum</location>
    </subcellularLocation>
</comment>
<dbReference type="PANTHER" id="PTHR13402:SF6">
    <property type="entry name" value="SECRETORY 16, ISOFORM I"/>
    <property type="match status" value="1"/>
</dbReference>
<dbReference type="EMBL" id="BAABUK010000003">
    <property type="protein sequence ID" value="GAA5807845.1"/>
    <property type="molecule type" value="Genomic_DNA"/>
</dbReference>
<keyword evidence="7" id="KW-0931">ER-Golgi transport</keyword>
<feature type="region of interest" description="Disordered" evidence="11">
    <location>
        <begin position="415"/>
        <end position="449"/>
    </location>
</feature>
<evidence type="ECO:0000256" key="6">
    <source>
        <dbReference type="ARBA" id="ARBA00022824"/>
    </source>
</evidence>
<feature type="compositionally biased region" description="Basic and acidic residues" evidence="11">
    <location>
        <begin position="1453"/>
        <end position="1467"/>
    </location>
</feature>
<feature type="region of interest" description="Disordered" evidence="11">
    <location>
        <begin position="543"/>
        <end position="817"/>
    </location>
</feature>
<evidence type="ECO:0000256" key="10">
    <source>
        <dbReference type="ARBA" id="ARBA00030878"/>
    </source>
</evidence>
<feature type="compositionally biased region" description="Low complexity" evidence="11">
    <location>
        <begin position="1580"/>
        <end position="1591"/>
    </location>
</feature>
<dbReference type="Pfam" id="PF12931">
    <property type="entry name" value="TPR_Sec16"/>
    <property type="match status" value="1"/>
</dbReference>
<comment type="function">
    <text evidence="8">Involved in the initiation of assembly of the COPII coat required for the formation of transport vesicles from the endoplasmic reticulum (ER) and the selection of cargo molecules. Also involved in autophagy.</text>
</comment>
<evidence type="ECO:0000313" key="13">
    <source>
        <dbReference type="EMBL" id="GAA5807845.1"/>
    </source>
</evidence>
<evidence type="ECO:0000259" key="12">
    <source>
        <dbReference type="Pfam" id="PF12931"/>
    </source>
</evidence>
<feature type="region of interest" description="Disordered" evidence="11">
    <location>
        <begin position="1"/>
        <end position="70"/>
    </location>
</feature>
<feature type="region of interest" description="Disordered" evidence="11">
    <location>
        <begin position="380"/>
        <end position="403"/>
    </location>
</feature>
<feature type="compositionally biased region" description="Polar residues" evidence="11">
    <location>
        <begin position="565"/>
        <end position="619"/>
    </location>
</feature>
<dbReference type="CDD" id="cd09233">
    <property type="entry name" value="ACE1-Sec16-like"/>
    <property type="match status" value="1"/>
</dbReference>
<evidence type="ECO:0000256" key="8">
    <source>
        <dbReference type="ARBA" id="ARBA00024687"/>
    </source>
</evidence>
<comment type="similarity">
    <text evidence="2">Belongs to the SEC16 family.</text>
</comment>
<dbReference type="Gene3D" id="1.25.40.1030">
    <property type="match status" value="1"/>
</dbReference>
<feature type="compositionally biased region" description="Polar residues" evidence="11">
    <location>
        <begin position="705"/>
        <end position="723"/>
    </location>
</feature>
<accession>A0ABP9YLW4</accession>
<name>A0ABP9YLW4_9FUNG</name>
<feature type="compositionally biased region" description="Basic and acidic residues" evidence="11">
    <location>
        <begin position="35"/>
        <end position="51"/>
    </location>
</feature>
<gene>
    <name evidence="13" type="ORF">MFLAVUS_001224</name>
</gene>
<feature type="compositionally biased region" description="Basic and acidic residues" evidence="11">
    <location>
        <begin position="760"/>
        <end position="771"/>
    </location>
</feature>
<protein>
    <recommendedName>
        <fullName evidence="4">COPII coat assembly protein SEC16</fullName>
    </recommendedName>
    <alternativeName>
        <fullName evidence="3">COPII coat assembly protein sec16</fullName>
    </alternativeName>
    <alternativeName>
        <fullName evidence="9 10">protein transport protein SEC16</fullName>
    </alternativeName>
</protein>
<dbReference type="InterPro" id="IPR024298">
    <property type="entry name" value="Sec16_Sec23-bd"/>
</dbReference>
<evidence type="ECO:0000256" key="9">
    <source>
        <dbReference type="ARBA" id="ARBA00030650"/>
    </source>
</evidence>
<feature type="compositionally biased region" description="Polar residues" evidence="11">
    <location>
        <begin position="25"/>
        <end position="34"/>
    </location>
</feature>
<evidence type="ECO:0000256" key="11">
    <source>
        <dbReference type="SAM" id="MobiDB-lite"/>
    </source>
</evidence>
<comment type="caution">
    <text evidence="13">The sequence shown here is derived from an EMBL/GenBank/DDBJ whole genome shotgun (WGS) entry which is preliminary data.</text>
</comment>
<proteinExistence type="inferred from homology"/>
<evidence type="ECO:0000313" key="14">
    <source>
        <dbReference type="Proteomes" id="UP001473302"/>
    </source>
</evidence>